<dbReference type="CDD" id="cd05403">
    <property type="entry name" value="NT_KNTase_like"/>
    <property type="match status" value="1"/>
</dbReference>
<keyword evidence="2 4" id="KW-0046">Antibiotic resistance</keyword>
<dbReference type="Pfam" id="PF01909">
    <property type="entry name" value="NTP_transf_2"/>
    <property type="match status" value="1"/>
</dbReference>
<dbReference type="SUPFAM" id="SSF81301">
    <property type="entry name" value="Nucleotidyltransferase"/>
    <property type="match status" value="1"/>
</dbReference>
<comment type="catalytic activity">
    <reaction evidence="3 4">
        <text>spectinomycin + ATP = 9-O-adenylylspectinomycin + diphosphate</text>
        <dbReference type="Rhea" id="RHEA:63228"/>
        <dbReference type="ChEBI" id="CHEBI:30616"/>
        <dbReference type="ChEBI" id="CHEBI:33019"/>
        <dbReference type="ChEBI" id="CHEBI:146260"/>
        <dbReference type="ChEBI" id="CHEBI:146261"/>
    </reaction>
</comment>
<dbReference type="OrthoDB" id="5643411at2"/>
<dbReference type="InterPro" id="IPR043519">
    <property type="entry name" value="NT_sf"/>
</dbReference>
<evidence type="ECO:0000259" key="6">
    <source>
        <dbReference type="Pfam" id="PF13427"/>
    </source>
</evidence>
<accession>A0A328U574</accession>
<gene>
    <name evidence="7" type="ORF">DL346_05985</name>
</gene>
<dbReference type="PIRSF" id="PIRSF000819">
    <property type="entry name" value="Streptomycin_3-adenylyltransf"/>
    <property type="match status" value="1"/>
</dbReference>
<dbReference type="AlphaFoldDB" id="A0A328U574"/>
<protein>
    <recommendedName>
        <fullName evidence="4">Spectinomycin 9-adenylyltransferase</fullName>
    </recommendedName>
</protein>
<keyword evidence="1 4" id="KW-0808">Transferase</keyword>
<evidence type="ECO:0000256" key="2">
    <source>
        <dbReference type="ARBA" id="ARBA00023251"/>
    </source>
</evidence>
<dbReference type="InterPro" id="IPR024172">
    <property type="entry name" value="AadA/Aad9"/>
</dbReference>
<feature type="domain" description="Adenylyltransferase AadA C-terminal" evidence="6">
    <location>
        <begin position="147"/>
        <end position="246"/>
    </location>
</feature>
<evidence type="ECO:0000313" key="7">
    <source>
        <dbReference type="EMBL" id="RAP77998.1"/>
    </source>
</evidence>
<dbReference type="RefSeq" id="WP_112881122.1">
    <property type="nucleotide sequence ID" value="NZ_QLUW01000001.1"/>
</dbReference>
<keyword evidence="4" id="KW-0547">Nucleotide-binding</keyword>
<dbReference type="EMBL" id="QLUW01000001">
    <property type="protein sequence ID" value="RAP77998.1"/>
    <property type="molecule type" value="Genomic_DNA"/>
</dbReference>
<dbReference type="Pfam" id="PF13427">
    <property type="entry name" value="AadA_C"/>
    <property type="match status" value="1"/>
</dbReference>
<sequence length="257" mass="29125">MNAQDILNQLVDLFKEELDRSLVGIYLHGSLAMGCYNQEKSDIDLLIVAQHKLTAETSKRIARKLVAVRERMDGASGFEISVLVEQDLIDFKHPTPFELHYSDGHHAKYSADENYLCGGFDDPDLAAHIVVTYRRGITLCGKPIRDIFPEIDKKHYVHSIVSDVEYAPSEIHSAPVYYTLNLCRVLYFLKEGVVSSKKEGGEWGVRVLPVEYRDVAQYGLNAYIGSPDKQIPNDEQLTRFAGYMIDRIKEAINPTIF</sequence>
<dbReference type="GO" id="GO:0070566">
    <property type="term" value="F:adenylyltransferase activity"/>
    <property type="evidence" value="ECO:0007669"/>
    <property type="project" value="InterPro"/>
</dbReference>
<evidence type="ECO:0000256" key="3">
    <source>
        <dbReference type="ARBA" id="ARBA00047831"/>
    </source>
</evidence>
<name>A0A328U574_9BACL</name>
<evidence type="ECO:0000313" key="8">
    <source>
        <dbReference type="Proteomes" id="UP000249260"/>
    </source>
</evidence>
<evidence type="ECO:0000256" key="1">
    <source>
        <dbReference type="ARBA" id="ARBA00022679"/>
    </source>
</evidence>
<organism evidence="7 8">
    <name type="scientific">Paenibacillus montanisoli</name>
    <dbReference type="NCBI Taxonomy" id="2081970"/>
    <lineage>
        <taxon>Bacteria</taxon>
        <taxon>Bacillati</taxon>
        <taxon>Bacillota</taxon>
        <taxon>Bacilli</taxon>
        <taxon>Bacillales</taxon>
        <taxon>Paenibacillaceae</taxon>
        <taxon>Paenibacillus</taxon>
    </lineage>
</organism>
<proteinExistence type="predicted"/>
<dbReference type="GO" id="GO:0046677">
    <property type="term" value="P:response to antibiotic"/>
    <property type="evidence" value="ECO:0007669"/>
    <property type="project" value="UniProtKB-KW"/>
</dbReference>
<keyword evidence="4" id="KW-0067">ATP-binding</keyword>
<dbReference type="Proteomes" id="UP000249260">
    <property type="component" value="Unassembled WGS sequence"/>
</dbReference>
<evidence type="ECO:0000259" key="5">
    <source>
        <dbReference type="Pfam" id="PF01909"/>
    </source>
</evidence>
<dbReference type="GO" id="GO:0005524">
    <property type="term" value="F:ATP binding"/>
    <property type="evidence" value="ECO:0007669"/>
    <property type="project" value="UniProtKB-KW"/>
</dbReference>
<keyword evidence="8" id="KW-1185">Reference proteome</keyword>
<keyword evidence="4" id="KW-0548">Nucleotidyltransferase</keyword>
<comment type="caution">
    <text evidence="7">The sequence shown here is derived from an EMBL/GenBank/DDBJ whole genome shotgun (WGS) entry which is preliminary data.</text>
</comment>
<dbReference type="InterPro" id="IPR025184">
    <property type="entry name" value="AadA_C"/>
</dbReference>
<feature type="domain" description="Polymerase nucleotidyl transferase" evidence="5">
    <location>
        <begin position="11"/>
        <end position="70"/>
    </location>
</feature>
<reference evidence="7 8" key="1">
    <citation type="submission" date="2018-06" db="EMBL/GenBank/DDBJ databases">
        <title>Paenibacillus montanisoli sp. nov., isolated from mountain area soil.</title>
        <authorList>
            <person name="Wu M."/>
        </authorList>
    </citation>
    <scope>NUCLEOTIDE SEQUENCE [LARGE SCALE GENOMIC DNA]</scope>
    <source>
        <strain evidence="7 8">RA17</strain>
    </source>
</reference>
<dbReference type="Gene3D" id="3.30.460.10">
    <property type="entry name" value="Beta Polymerase, domain 2"/>
    <property type="match status" value="1"/>
</dbReference>
<dbReference type="InterPro" id="IPR002934">
    <property type="entry name" value="Polymerase_NTP_transf_dom"/>
</dbReference>
<evidence type="ECO:0000256" key="4">
    <source>
        <dbReference type="PIRNR" id="PIRNR000819"/>
    </source>
</evidence>